<dbReference type="Gene3D" id="3.40.50.2020">
    <property type="match status" value="1"/>
</dbReference>
<comment type="caution">
    <text evidence="3">The sequence shown here is derived from an EMBL/GenBank/DDBJ whole genome shotgun (WGS) entry which is preliminary data.</text>
</comment>
<keyword evidence="4" id="KW-1185">Reference proteome</keyword>
<feature type="domain" description="Phosphoribosyltransferase" evidence="2">
    <location>
        <begin position="145"/>
        <end position="235"/>
    </location>
</feature>
<dbReference type="PANTHER" id="PTHR47505">
    <property type="entry name" value="DNA UTILIZATION PROTEIN YHGH"/>
    <property type="match status" value="1"/>
</dbReference>
<organism evidence="3 4">
    <name type="scientific">Anoxybacteroides rupiense</name>
    <dbReference type="NCBI Taxonomy" id="311460"/>
    <lineage>
        <taxon>Bacteria</taxon>
        <taxon>Bacillati</taxon>
        <taxon>Bacillota</taxon>
        <taxon>Bacilli</taxon>
        <taxon>Bacillales</taxon>
        <taxon>Anoxybacillaceae</taxon>
        <taxon>Anoxybacteroides</taxon>
    </lineage>
</organism>
<dbReference type="SUPFAM" id="SSF53271">
    <property type="entry name" value="PRTase-like"/>
    <property type="match status" value="1"/>
</dbReference>
<evidence type="ECO:0000256" key="1">
    <source>
        <dbReference type="ARBA" id="ARBA00008007"/>
    </source>
</evidence>
<sequence length="237" mass="27618">MSEYCLWCHVRYHRRMNWHRLLGMEPSDVLCGDCRSRLLLINGDVCQGCGRPFEGTENWRHEEGWCADCLRWQGDHAWSGVLEKNRSVYVYNDFLKEVISRWKFRGDYALMEAFRHDLCREFYRHFSAESLLVPIPLSRERLYERGFNQAAALAQMLPLPALDVLERSDAKKQSKKSRRERLRTEQLFRLRSSESLHGASIVLIDDIYTTGTTVRHAARMLREAGAAAVSSFTLARS</sequence>
<name>A0ABT5W5M5_9BACL</name>
<accession>A0ABT5W5M5</accession>
<dbReference type="InterPro" id="IPR029057">
    <property type="entry name" value="PRTase-like"/>
</dbReference>
<protein>
    <submittedName>
        <fullName evidence="3">ComF family protein</fullName>
    </submittedName>
</protein>
<evidence type="ECO:0000313" key="4">
    <source>
        <dbReference type="Proteomes" id="UP001213979"/>
    </source>
</evidence>
<comment type="similarity">
    <text evidence="1">Belongs to the ComF/GntX family.</text>
</comment>
<dbReference type="Proteomes" id="UP001213979">
    <property type="component" value="Unassembled WGS sequence"/>
</dbReference>
<gene>
    <name evidence="3" type="ORF">PNH38_11460</name>
</gene>
<evidence type="ECO:0000259" key="2">
    <source>
        <dbReference type="Pfam" id="PF00156"/>
    </source>
</evidence>
<dbReference type="RefSeq" id="WP_275191952.1">
    <property type="nucleotide sequence ID" value="NZ_JAQOTG010000010.1"/>
</dbReference>
<dbReference type="InterPro" id="IPR051910">
    <property type="entry name" value="ComF/GntX_DNA_util-trans"/>
</dbReference>
<dbReference type="InterPro" id="IPR000836">
    <property type="entry name" value="PRTase_dom"/>
</dbReference>
<dbReference type="Pfam" id="PF00156">
    <property type="entry name" value="Pribosyltran"/>
    <property type="match status" value="1"/>
</dbReference>
<dbReference type="PANTHER" id="PTHR47505:SF1">
    <property type="entry name" value="DNA UTILIZATION PROTEIN YHGH"/>
    <property type="match status" value="1"/>
</dbReference>
<dbReference type="CDD" id="cd06223">
    <property type="entry name" value="PRTases_typeI"/>
    <property type="match status" value="1"/>
</dbReference>
<evidence type="ECO:0000313" key="3">
    <source>
        <dbReference type="EMBL" id="MDE8564492.1"/>
    </source>
</evidence>
<proteinExistence type="inferred from homology"/>
<dbReference type="EMBL" id="JAQOTG010000010">
    <property type="protein sequence ID" value="MDE8564492.1"/>
    <property type="molecule type" value="Genomic_DNA"/>
</dbReference>
<reference evidence="3 4" key="1">
    <citation type="submission" date="2023-01" db="EMBL/GenBank/DDBJ databases">
        <title>Genome-based reclassification of Anoxybacillus geothermalis as a later heterotypic synonym of Anoxybacillus rupiensis.</title>
        <authorList>
            <person name="Inan Bektas K."/>
            <person name="Canakci S."/>
            <person name="Belduz A.A."/>
            <person name="Guler H.H."/>
        </authorList>
    </citation>
    <scope>NUCLEOTIDE SEQUENCE [LARGE SCALE GENOMIC DNA]</scope>
    <source>
        <strain evidence="3 4">DSM 17127</strain>
    </source>
</reference>